<dbReference type="AlphaFoldDB" id="A0A316V716"/>
<accession>A0A316V716</accession>
<feature type="chain" id="PRO_5016245231" evidence="2">
    <location>
        <begin position="26"/>
        <end position="202"/>
    </location>
</feature>
<feature type="region of interest" description="Disordered" evidence="1">
    <location>
        <begin position="46"/>
        <end position="107"/>
    </location>
</feature>
<dbReference type="EMBL" id="KZ819606">
    <property type="protein sequence ID" value="PWN32003.1"/>
    <property type="molecule type" value="Genomic_DNA"/>
</dbReference>
<evidence type="ECO:0000313" key="3">
    <source>
        <dbReference type="EMBL" id="PWN32003.1"/>
    </source>
</evidence>
<evidence type="ECO:0000313" key="4">
    <source>
        <dbReference type="Proteomes" id="UP000245771"/>
    </source>
</evidence>
<dbReference type="RefSeq" id="XP_025352305.1">
    <property type="nucleotide sequence ID" value="XM_025501158.1"/>
</dbReference>
<dbReference type="GeneID" id="37022939"/>
<reference evidence="3 4" key="1">
    <citation type="journal article" date="2018" name="Mol. Biol. Evol.">
        <title>Broad Genomic Sampling Reveals a Smut Pathogenic Ancestry of the Fungal Clade Ustilaginomycotina.</title>
        <authorList>
            <person name="Kijpornyongpan T."/>
            <person name="Mondo S.J."/>
            <person name="Barry K."/>
            <person name="Sandor L."/>
            <person name="Lee J."/>
            <person name="Lipzen A."/>
            <person name="Pangilinan J."/>
            <person name="LaButti K."/>
            <person name="Hainaut M."/>
            <person name="Henrissat B."/>
            <person name="Grigoriev I.V."/>
            <person name="Spatafora J.W."/>
            <person name="Aime M.C."/>
        </authorList>
    </citation>
    <scope>NUCLEOTIDE SEQUENCE [LARGE SCALE GENOMIC DNA]</scope>
    <source>
        <strain evidence="3 4">MCA 3882</strain>
    </source>
</reference>
<keyword evidence="4" id="KW-1185">Reference proteome</keyword>
<dbReference type="Proteomes" id="UP000245771">
    <property type="component" value="Unassembled WGS sequence"/>
</dbReference>
<sequence length="202" mass="22995">MRYDFILFIVSLILAALTSTQQVRAAHSSSSSGSFDWRALLQFPAEETTEEQELTSPSKLTKAGNQSQGMLSNEVKSFSKAGEMNSIPNTKKAGKESATRKKPRGFRYQKEKERIAKLAPDEQIRKKMTQVGSQKRYRAKIKGETGFSSKKAAYQGELFRLYRLGETTDEQARELEIIRAERKLRRDKSLKNRLAKLDKTKP</sequence>
<dbReference type="InParanoid" id="A0A316V716"/>
<protein>
    <submittedName>
        <fullName evidence="3">Uncharacterized protein</fullName>
    </submittedName>
</protein>
<organism evidence="3 4">
    <name type="scientific">Meira miltonrushii</name>
    <dbReference type="NCBI Taxonomy" id="1280837"/>
    <lineage>
        <taxon>Eukaryota</taxon>
        <taxon>Fungi</taxon>
        <taxon>Dikarya</taxon>
        <taxon>Basidiomycota</taxon>
        <taxon>Ustilaginomycotina</taxon>
        <taxon>Exobasidiomycetes</taxon>
        <taxon>Exobasidiales</taxon>
        <taxon>Brachybasidiaceae</taxon>
        <taxon>Meira</taxon>
    </lineage>
</organism>
<name>A0A316V716_9BASI</name>
<feature type="signal peptide" evidence="2">
    <location>
        <begin position="1"/>
        <end position="25"/>
    </location>
</feature>
<evidence type="ECO:0000256" key="1">
    <source>
        <dbReference type="SAM" id="MobiDB-lite"/>
    </source>
</evidence>
<gene>
    <name evidence="3" type="ORF">FA14DRAFT_181922</name>
</gene>
<evidence type="ECO:0000256" key="2">
    <source>
        <dbReference type="SAM" id="SignalP"/>
    </source>
</evidence>
<proteinExistence type="predicted"/>
<feature type="compositionally biased region" description="Polar residues" evidence="1">
    <location>
        <begin position="54"/>
        <end position="76"/>
    </location>
</feature>
<keyword evidence="2" id="KW-0732">Signal</keyword>